<gene>
    <name evidence="1" type="ORF">GJ689_23205</name>
</gene>
<reference evidence="1 2" key="1">
    <citation type="submission" date="2019-11" db="EMBL/GenBank/DDBJ databases">
        <title>Whole-genome sequence of Rhodoplanes serenus DSM 18633, type strain.</title>
        <authorList>
            <person name="Kyndt J.A."/>
            <person name="Meyer T.E."/>
        </authorList>
    </citation>
    <scope>NUCLEOTIDE SEQUENCE [LARGE SCALE GENOMIC DNA]</scope>
    <source>
        <strain evidence="1 2">DSM 18633</strain>
    </source>
</reference>
<dbReference type="Proteomes" id="UP000438991">
    <property type="component" value="Unassembled WGS sequence"/>
</dbReference>
<name>A0A9X5AU58_9BRAD</name>
<comment type="caution">
    <text evidence="1">The sequence shown here is derived from an EMBL/GenBank/DDBJ whole genome shotgun (WGS) entry which is preliminary data.</text>
</comment>
<dbReference type="AlphaFoldDB" id="A0A9X5AU58"/>
<proteinExistence type="predicted"/>
<dbReference type="SUPFAM" id="SSF46689">
    <property type="entry name" value="Homeodomain-like"/>
    <property type="match status" value="1"/>
</dbReference>
<accession>A0A9X5AU58</accession>
<protein>
    <recommendedName>
        <fullName evidence="3">Mor transcription activator domain-containing protein</fullName>
    </recommendedName>
</protein>
<sequence>MMTPLAPPPEVMRLAEVIGEPAALALIEAFPGLRIYVPRSPTERIMAAIGAEAAAQLARAYGGEYLKVPAAKQWRVTIYRTRGLSYADIARRVGSTEDGVWRILSRAAMTSPQLDLFDQR</sequence>
<evidence type="ECO:0000313" key="2">
    <source>
        <dbReference type="Proteomes" id="UP000438991"/>
    </source>
</evidence>
<evidence type="ECO:0008006" key="3">
    <source>
        <dbReference type="Google" id="ProtNLM"/>
    </source>
</evidence>
<evidence type="ECO:0000313" key="1">
    <source>
        <dbReference type="EMBL" id="MTW19111.1"/>
    </source>
</evidence>
<organism evidence="1 2">
    <name type="scientific">Rhodoplanes serenus</name>
    <dbReference type="NCBI Taxonomy" id="200615"/>
    <lineage>
        <taxon>Bacteria</taxon>
        <taxon>Pseudomonadati</taxon>
        <taxon>Pseudomonadota</taxon>
        <taxon>Alphaproteobacteria</taxon>
        <taxon>Hyphomicrobiales</taxon>
        <taxon>Nitrobacteraceae</taxon>
        <taxon>Rhodoplanes</taxon>
    </lineage>
</organism>
<dbReference type="EMBL" id="WNKV01000024">
    <property type="protein sequence ID" value="MTW19111.1"/>
    <property type="molecule type" value="Genomic_DNA"/>
</dbReference>
<dbReference type="RefSeq" id="WP_155481405.1">
    <property type="nucleotide sequence ID" value="NZ_WNKV01000024.1"/>
</dbReference>
<dbReference type="InterPro" id="IPR009057">
    <property type="entry name" value="Homeodomain-like_sf"/>
</dbReference>